<comment type="caution">
    <text evidence="1">The sequence shown here is derived from an EMBL/GenBank/DDBJ whole genome shotgun (WGS) entry which is preliminary data.</text>
</comment>
<reference evidence="1 2" key="1">
    <citation type="submission" date="2020-04" db="EMBL/GenBank/DDBJ databases">
        <title>Description of novel Gluconacetobacter.</title>
        <authorList>
            <person name="Sombolestani A."/>
        </authorList>
    </citation>
    <scope>NUCLEOTIDE SEQUENCE [LARGE SCALE GENOMIC DNA]</scope>
    <source>
        <strain evidence="1 2">LMG 19747</strain>
    </source>
</reference>
<organism evidence="1 2">
    <name type="scientific">Gluconacetobacter sacchari</name>
    <dbReference type="NCBI Taxonomy" id="92759"/>
    <lineage>
        <taxon>Bacteria</taxon>
        <taxon>Pseudomonadati</taxon>
        <taxon>Pseudomonadota</taxon>
        <taxon>Alphaproteobacteria</taxon>
        <taxon>Acetobacterales</taxon>
        <taxon>Acetobacteraceae</taxon>
        <taxon>Gluconacetobacter</taxon>
    </lineage>
</organism>
<accession>A0A7W4NJ71</accession>
<sequence>MPGADLSPEYEVLLLSGRYGPDIIDKIIPPPCGAGEPDEAVLAVGRGVHLTVRIWQLVLENMCRIVLDGGSMDILSDDAGYQGCANIWIRRLCDCLTVDFMNFSGSIAFLNIIPDEEHDFYLKIVLKKIFRVRIECDEYTNKCFIYVFTSDCDSASDIFYIQVHGGAFFFLSKDGDGRSRSMTVLPDAGESVTLVWKPDPTRIPASASASLSSH</sequence>
<name>A0A7W4NJ71_9PROT</name>
<dbReference type="RefSeq" id="WP_182995621.1">
    <property type="nucleotide sequence ID" value="NZ_JABEQJ010000001.1"/>
</dbReference>
<gene>
    <name evidence="1" type="ORF">HLH48_00950</name>
</gene>
<evidence type="ECO:0000313" key="1">
    <source>
        <dbReference type="EMBL" id="MBB2158759.1"/>
    </source>
</evidence>
<dbReference type="Proteomes" id="UP000589085">
    <property type="component" value="Unassembled WGS sequence"/>
</dbReference>
<proteinExistence type="predicted"/>
<dbReference type="EMBL" id="JABEQJ010000001">
    <property type="protein sequence ID" value="MBB2158759.1"/>
    <property type="molecule type" value="Genomic_DNA"/>
</dbReference>
<evidence type="ECO:0000313" key="2">
    <source>
        <dbReference type="Proteomes" id="UP000589085"/>
    </source>
</evidence>
<dbReference type="AlphaFoldDB" id="A0A7W4NJ71"/>
<protein>
    <submittedName>
        <fullName evidence="1">Uncharacterized protein</fullName>
    </submittedName>
</protein>